<dbReference type="InterPro" id="IPR012434">
    <property type="entry name" value="DUF1631"/>
</dbReference>
<dbReference type="Proteomes" id="UP001178354">
    <property type="component" value="Unassembled WGS sequence"/>
</dbReference>
<sequence>MSNWHGLSDRGVAMIRELVLETSRTAFKTFLHTVHDRLIDYAQKPTEGDQGFEFLHARSQISARHNEILRIFLRSLDEAFDRFAEQEQKGGIGAVDAGSPAGKNAANISLMEDADVEEDLALSSIRKRAEVDNTEWLWALGRRMSMLSSRQIDEELQLPLAPGSFCQAIKQSMAVAMIPLQAKLVIYKLFERQFIPGLSELYQQANAKLVELGVLPHLDYEVEKAKLGDTGRFTGAEPRKRTQSAAEARIPVLQDVVTTGIHPVAAPSKDLPAGEYQSQLLDSISQLQQQLLAAAPQHRVARPGQPVQYTERQLVEAAVQLQQFDQVIAADILAVASQIKPLDIVRARDNLLHQLQQITHAEEAPALGDKDVRTIELVGMLFEYILNDEQIPDCVKALLSYLHTPILKLAFVESDFFRHQEHPARLLLNAMADAGSQWVSNDGSCQFDMLEQIRKTVREILGSEELDTRKLAALLIAFNGYVQKVEMRIRLLEKRAMERARGEDRLIEVKQRVNLEIHKRIADREIPSAMLLFLLQPWSDYMAHLLLRYSDDSEQWRQALGLVEDMLWGLELSGSAGEWLRWRQNYLWMESLIDKCFDVIGYDTDKALKLKRSISRIYQLRERNLKPEAATEDIRKRLVQMSERRAGQRADMSHLSNQEKTIIEKLRLMEFGTWFEYKNGRREKVAWFNPNSLQFLFVDQSGKRSGMKTGNELARAISNGDLRMIGASDKPLVERSMESIFTDLNGRAHARASGAQHVG</sequence>
<comment type="caution">
    <text evidence="1">The sequence shown here is derived from an EMBL/GenBank/DDBJ whole genome shotgun (WGS) entry which is preliminary data.</text>
</comment>
<dbReference type="EMBL" id="JAUUUU010000003">
    <property type="protein sequence ID" value="MDP1520917.1"/>
    <property type="molecule type" value="Genomic_DNA"/>
</dbReference>
<evidence type="ECO:0000313" key="1">
    <source>
        <dbReference type="EMBL" id="MDP1520917.1"/>
    </source>
</evidence>
<dbReference type="RefSeq" id="WP_305170507.1">
    <property type="nucleotide sequence ID" value="NZ_JAUUUU010000003.1"/>
</dbReference>
<name>A0AAW8B5A6_9GAMM</name>
<evidence type="ECO:0000313" key="2">
    <source>
        <dbReference type="Proteomes" id="UP001178354"/>
    </source>
</evidence>
<accession>A0AAW8B5A6</accession>
<dbReference type="AlphaFoldDB" id="A0AAW8B5A6"/>
<dbReference type="Pfam" id="PF07793">
    <property type="entry name" value="DUF1631"/>
    <property type="match status" value="1"/>
</dbReference>
<gene>
    <name evidence="1" type="ORF">Q8A57_08055</name>
</gene>
<keyword evidence="2" id="KW-1185">Reference proteome</keyword>
<reference evidence="1" key="2">
    <citation type="submission" date="2023-08" db="EMBL/GenBank/DDBJ databases">
        <authorList>
            <person name="Luo J."/>
        </authorList>
    </citation>
    <scope>NUCLEOTIDE SEQUENCE</scope>
    <source>
        <strain evidence="1">DSM 25064</strain>
    </source>
</reference>
<proteinExistence type="predicted"/>
<reference evidence="1" key="1">
    <citation type="journal article" date="2010" name="Int. J. Syst. Evol. Microbiol.">
        <title>Porticoccus litoralis gen. nov., sp. nov., a gammaproteobacterium isolated from the Yellow Sea.</title>
        <authorList>
            <person name="Oh H.M."/>
            <person name="Kim H."/>
            <person name="Kim K.M."/>
            <person name="Min G.S."/>
            <person name="Cho J.C."/>
        </authorList>
    </citation>
    <scope>NUCLEOTIDE SEQUENCE</scope>
    <source>
        <strain evidence="1">DSM 25064</strain>
    </source>
</reference>
<organism evidence="1 2">
    <name type="scientific">Porticoccus litoralis</name>
    <dbReference type="NCBI Taxonomy" id="434086"/>
    <lineage>
        <taxon>Bacteria</taxon>
        <taxon>Pseudomonadati</taxon>
        <taxon>Pseudomonadota</taxon>
        <taxon>Gammaproteobacteria</taxon>
        <taxon>Cellvibrionales</taxon>
        <taxon>Porticoccaceae</taxon>
        <taxon>Porticoccus</taxon>
    </lineage>
</organism>
<protein>
    <submittedName>
        <fullName evidence="1">DUF1631 family protein</fullName>
    </submittedName>
</protein>